<dbReference type="GO" id="GO:0045104">
    <property type="term" value="P:intermediate filament cytoskeleton organization"/>
    <property type="evidence" value="ECO:0007669"/>
    <property type="project" value="InterPro"/>
</dbReference>
<dbReference type="GO" id="GO:0032886">
    <property type="term" value="P:regulation of microtubule-based process"/>
    <property type="evidence" value="ECO:0007669"/>
    <property type="project" value="TreeGrafter"/>
</dbReference>
<dbReference type="SUPFAM" id="SSF75399">
    <property type="entry name" value="Plakin repeat"/>
    <property type="match status" value="4"/>
</dbReference>
<feature type="compositionally biased region" description="Basic and acidic residues" evidence="4">
    <location>
        <begin position="1116"/>
        <end position="1138"/>
    </location>
</feature>
<feature type="compositionally biased region" description="Basic and acidic residues" evidence="4">
    <location>
        <begin position="865"/>
        <end position="884"/>
    </location>
</feature>
<evidence type="ECO:0000256" key="3">
    <source>
        <dbReference type="SAM" id="Coils"/>
    </source>
</evidence>
<feature type="compositionally biased region" description="Basic and acidic residues" evidence="4">
    <location>
        <begin position="1350"/>
        <end position="1363"/>
    </location>
</feature>
<dbReference type="Gene3D" id="3.90.1290.10">
    <property type="entry name" value="Plakin repeat"/>
    <property type="match status" value="4"/>
</dbReference>
<keyword evidence="1" id="KW-0597">Phosphoprotein</keyword>
<comment type="caution">
    <text evidence="5">The sequence shown here is derived from an EMBL/GenBank/DDBJ whole genome shotgun (WGS) entry which is preliminary data.</text>
</comment>
<feature type="compositionally biased region" description="Basic and acidic residues" evidence="4">
    <location>
        <begin position="913"/>
        <end position="929"/>
    </location>
</feature>
<dbReference type="InterPro" id="IPR018159">
    <property type="entry name" value="Spectrin/alpha-actinin"/>
</dbReference>
<evidence type="ECO:0000256" key="1">
    <source>
        <dbReference type="ARBA" id="ARBA00022553"/>
    </source>
</evidence>
<dbReference type="GO" id="GO:0005198">
    <property type="term" value="F:structural molecule activity"/>
    <property type="evidence" value="ECO:0007669"/>
    <property type="project" value="TreeGrafter"/>
</dbReference>
<feature type="coiled-coil region" evidence="3">
    <location>
        <begin position="1664"/>
        <end position="1726"/>
    </location>
</feature>
<feature type="region of interest" description="Disordered" evidence="4">
    <location>
        <begin position="963"/>
        <end position="1002"/>
    </location>
</feature>
<feature type="region of interest" description="Disordered" evidence="4">
    <location>
        <begin position="612"/>
        <end position="632"/>
    </location>
</feature>
<sequence length="2253" mass="248002">MLCDASPTSGMDPEEQAKQKLLFHLMTHSYVDAHSGKRLVLLDPELVELVEAAQLVPGDSAFVSQAETGSTFAPDKQGKLQMVRVEEDINPCKETDSSSVKDEVVAAGEMEVEFAELSRLVLELKQGGVMTEEGEKLLPDEAVAQGVLPGHTAVKLMAQAGLFGGFLDASSGESLSMEDVMQEGLLDEDLMWSVLQSDKSLAGIVDAEKGQICGVRDAAREGLIDPNTAERLLEAQVASGGIVDLRRDKKVSVTLAANLGLIEEGQREELVALEKAYKGKDTDLTTSLKKASLQLQMEGVIDPESKSPVSLEQAIQKGLIKSEEAYHVLARQVAEGGVIHHASGMRLSVSDAVDRGLVDRSIAPGLEDLEWVYQGKVSPSSHPDAVVLQASTGAVLDPESGRRLTLTEAVSKGLLDENMASEAMASPTVTQGALDPQTARIVPYSELVNQGRIDIDTGKRFLEVKPFRGIQNEQTGESLTLSEAIQSKQVDPVPALRLLQSQADSGGIVDIKTGERLRLSEACKRGLIGDDMVKVIASNQMSKGGLVDPSTGQRVSSLRDAVAVGLISSDTAAEIQNKVASAKIEVDGGSSTPVASLSSTYSPAVMMSVSSSPANWSDGNSEEGSGVTQEDEKTVMSLVSDRSQYYDVDEDKLEVPMSTGESLMESDQSMDLLCNFAANVERRIQQAIGEIVPQRDRRERRPKQEPDEKVQISEGKESVCDIGKDSQEELREGAAILKSDREPVFVGERERRPSDETSEVHHVSEVKLTGSVEAEIRDKKESKDNTEVSKMKEEEYRKSDVTEQRDDGKVVEGEKPLKIEIKSEQSGQMVTSPAKDTESKGKKKRRNKNKGKSKEAESETQPAEIKQRSDIDRAEKESEGRPEAADPVTDYLPSPDKREKLQSHGRVASLEPPNREREAETDWKIENETDLIKQETVPVTEQIIEPEKGEKRIMISKDVEECDKREMIKREQEREVGEKASVSQEPERERAKEQELPLKSPLPENEKAALILKAKESILKKVFEKGVSEKQAAEELQALRKEVEKKEIQDTTAREVKATTLPANKGEGGQDVGEVQRLNGSLKDNEEETSVREDESKVMKLKEDLTSEELSVNEGMETKLLEAPSEERGKISSGKEDIEVSPSVKPKEIQKSKRSKKNKKNKSSNVTDKAEPDAEKEDSEATATKSTKPNVDGSTLTKEPRTVQPSAGDTTIKPEISAIGDKAAETSRHSSHESEEPGSHVEEHTRVAEDTSIEKEQSRSESTSEGKSIQAVVCEPDKQLTAQRVAQVQTSGKGRKKKVAVVLKEQEPQDSAALLSEETSTESESAGVTESDTTAESWGEEEEEEEEEEVRERRGTESNRERTSVTGKSSLKRQECLEQDQRIVALVSMVRHVEVRLKQQHQQSVGRSLIALEDTIRQTETLDLELLDLETELLLALEKDGRSLARGYEAARSLSAGILKSLRDHRDSHKEAVNAEKMSLGGRVERLLSWLKEAEAQMDGGIAGMEKMEKSEKEDNCVQLTQQLHLCKELQSSLMSRSDEVNNVAFEIQREREEEWQRRKRVKEEEEDRERQSAREREVVQQQKAECSQKLEGLSMWLAGAASSLASQNAGAESGDVNVLQEKQKKLKEVQKDLQTRGEGIAEAIRSVEDFLAERGDTLSPEERQNLQGALTRMKEQYSALRDTANTSVSELDTAINTTVQQNTQRAKAEEDLQETRGQIDSLLKDLSSLNQPGRRGAGSVMDQSVVDAAFSQPEGAVLSHTEMLQAELQQLQSQQAQLLQITQATRSLLDQPDSTVPPEEKQRLRAALDQLQAQHQDRLQSCQDRLRKSESLKDEFTKFLHEHGSLGAWLEQSEQELRSLGEGETDAQGLKARLEEHRKLAEDVICHKADLRFVSISGQKVLDSVQGALEQVGGSDPALDSTKQLVTDKLHDANHRYTTLHTKSSDLGGRLSGLLERYQQHQDEVVSLHSWLSTQEQNQSIAGPGGDKDPQNLQNTLRQVQLLQDELAERSVQLEKVKRAGRDLVSTDESPSLKAVDILCAADGLEKRFGSLSSSVSERAEQLQTAVAQSVSVQEGLKALLSWLDKLVLKPGPVEPTAQAVQDALTQNQKLRQELLSRQGSVEATRDSISKLLQSSDASTASGLQGALDELTQRYTAAQASQAEREAELKGLLPRLESYERLGADLHVFTQTRLKALSPVGQPDRSVDDYRQTVEEVRSELEQEAGQLKSFCSLGSELSQSHSSEQLSGLIG</sequence>
<dbReference type="InterPro" id="IPR001101">
    <property type="entry name" value="Plectin_repeat"/>
</dbReference>
<feature type="compositionally biased region" description="Basic and acidic residues" evidence="4">
    <location>
        <begin position="963"/>
        <end position="978"/>
    </location>
</feature>
<feature type="region of interest" description="Disordered" evidence="4">
    <location>
        <begin position="692"/>
        <end position="929"/>
    </location>
</feature>
<dbReference type="SMART" id="SM00150">
    <property type="entry name" value="SPEC"/>
    <property type="match status" value="4"/>
</dbReference>
<dbReference type="InterPro" id="IPR035915">
    <property type="entry name" value="Plakin_repeat_sf"/>
</dbReference>
<accession>A0A9N7TWP0</accession>
<evidence type="ECO:0000256" key="4">
    <source>
        <dbReference type="SAM" id="MobiDB-lite"/>
    </source>
</evidence>
<evidence type="ECO:0000313" key="6">
    <source>
        <dbReference type="Proteomes" id="UP001153269"/>
    </source>
</evidence>
<feature type="compositionally biased region" description="Basic and acidic residues" evidence="4">
    <location>
        <begin position="985"/>
        <end position="996"/>
    </location>
</feature>
<dbReference type="FunFam" id="1.20.58.60:FF:000488">
    <property type="entry name" value="Microtubule actin crosslinking factor 1a"/>
    <property type="match status" value="1"/>
</dbReference>
<dbReference type="Pfam" id="PF00435">
    <property type="entry name" value="Spectrin"/>
    <property type="match status" value="1"/>
</dbReference>
<protein>
    <submittedName>
        <fullName evidence="5">Uncharacterized protein</fullName>
    </submittedName>
</protein>
<feature type="compositionally biased region" description="Acidic residues" evidence="4">
    <location>
        <begin position="1338"/>
        <end position="1349"/>
    </location>
</feature>
<dbReference type="InterPro" id="IPR002017">
    <property type="entry name" value="Spectrin_repeat"/>
</dbReference>
<dbReference type="GO" id="GO:0045296">
    <property type="term" value="F:cadherin binding"/>
    <property type="evidence" value="ECO:0007669"/>
    <property type="project" value="TreeGrafter"/>
</dbReference>
<dbReference type="PANTHER" id="PTHR23169:SF25">
    <property type="entry name" value="MICROTUBULE-ACTIN CROSS-LINKING FACTOR 1, ISOFORMS 1_2_3_4_5"/>
    <property type="match status" value="1"/>
</dbReference>
<feature type="compositionally biased region" description="Polar residues" evidence="4">
    <location>
        <begin position="1280"/>
        <end position="1292"/>
    </location>
</feature>
<name>A0A9N7TWP0_PLEPL</name>
<dbReference type="SMART" id="SM00250">
    <property type="entry name" value="PLEC"/>
    <property type="match status" value="11"/>
</dbReference>
<feature type="compositionally biased region" description="Polar residues" evidence="4">
    <location>
        <begin position="1181"/>
        <end position="1209"/>
    </location>
</feature>
<dbReference type="GO" id="GO:0051893">
    <property type="term" value="P:regulation of focal adhesion assembly"/>
    <property type="evidence" value="ECO:0007669"/>
    <property type="project" value="TreeGrafter"/>
</dbReference>
<keyword evidence="6" id="KW-1185">Reference proteome</keyword>
<feature type="compositionally biased region" description="Basic residues" evidence="4">
    <location>
        <begin position="1152"/>
        <end position="1162"/>
    </location>
</feature>
<proteinExistence type="predicted"/>
<evidence type="ECO:0000256" key="2">
    <source>
        <dbReference type="ARBA" id="ARBA00022737"/>
    </source>
</evidence>
<feature type="compositionally biased region" description="Polar residues" evidence="4">
    <location>
        <begin position="615"/>
        <end position="628"/>
    </location>
</feature>
<feature type="compositionally biased region" description="Basic and acidic residues" evidence="4">
    <location>
        <begin position="1222"/>
        <end position="1264"/>
    </location>
</feature>
<feature type="region of interest" description="Disordered" evidence="4">
    <location>
        <begin position="1057"/>
        <end position="1370"/>
    </location>
</feature>
<feature type="compositionally biased region" description="Basic and acidic residues" evidence="4">
    <location>
        <begin position="1089"/>
        <end position="1105"/>
    </location>
</feature>
<feature type="region of interest" description="Disordered" evidence="4">
    <location>
        <begin position="1555"/>
        <end position="1582"/>
    </location>
</feature>
<dbReference type="PANTHER" id="PTHR23169">
    <property type="entry name" value="ENVOPLAKIN"/>
    <property type="match status" value="1"/>
</dbReference>
<reference evidence="5" key="1">
    <citation type="submission" date="2020-03" db="EMBL/GenBank/DDBJ databases">
        <authorList>
            <person name="Weist P."/>
        </authorList>
    </citation>
    <scope>NUCLEOTIDE SEQUENCE</scope>
</reference>
<keyword evidence="2" id="KW-0677">Repeat</keyword>
<dbReference type="Gene3D" id="1.20.58.60">
    <property type="match status" value="4"/>
</dbReference>
<keyword evidence="3" id="KW-0175">Coiled coil</keyword>
<dbReference type="GO" id="GO:0005874">
    <property type="term" value="C:microtubule"/>
    <property type="evidence" value="ECO:0007669"/>
    <property type="project" value="TreeGrafter"/>
</dbReference>
<dbReference type="GO" id="GO:0005737">
    <property type="term" value="C:cytoplasm"/>
    <property type="evidence" value="ECO:0007669"/>
    <property type="project" value="TreeGrafter"/>
</dbReference>
<dbReference type="EMBL" id="CADEAL010000443">
    <property type="protein sequence ID" value="CAB1420217.1"/>
    <property type="molecule type" value="Genomic_DNA"/>
</dbReference>
<dbReference type="CDD" id="cd00176">
    <property type="entry name" value="SPEC"/>
    <property type="match status" value="1"/>
</dbReference>
<dbReference type="GO" id="GO:0016020">
    <property type="term" value="C:membrane"/>
    <property type="evidence" value="ECO:0007669"/>
    <property type="project" value="TreeGrafter"/>
</dbReference>
<dbReference type="SUPFAM" id="SSF46966">
    <property type="entry name" value="Spectrin repeat"/>
    <property type="match status" value="5"/>
</dbReference>
<feature type="compositionally biased region" description="Basic and acidic residues" evidence="4">
    <location>
        <begin position="1569"/>
        <end position="1579"/>
    </location>
</feature>
<dbReference type="GO" id="GO:0015629">
    <property type="term" value="C:actin cytoskeleton"/>
    <property type="evidence" value="ECO:0007669"/>
    <property type="project" value="TreeGrafter"/>
</dbReference>
<dbReference type="Proteomes" id="UP001153269">
    <property type="component" value="Unassembled WGS sequence"/>
</dbReference>
<dbReference type="GO" id="GO:0042060">
    <property type="term" value="P:wound healing"/>
    <property type="evidence" value="ECO:0007669"/>
    <property type="project" value="TreeGrafter"/>
</dbReference>
<feature type="compositionally biased region" description="Low complexity" evidence="4">
    <location>
        <begin position="1311"/>
        <end position="1331"/>
    </location>
</feature>
<gene>
    <name evidence="5" type="ORF">PLEPLA_LOCUS8092</name>
</gene>
<dbReference type="GO" id="GO:0005882">
    <property type="term" value="C:intermediate filament"/>
    <property type="evidence" value="ECO:0007669"/>
    <property type="project" value="TreeGrafter"/>
</dbReference>
<feature type="compositionally biased region" description="Basic and acidic residues" evidence="4">
    <location>
        <begin position="774"/>
        <end position="823"/>
    </location>
</feature>
<organism evidence="5 6">
    <name type="scientific">Pleuronectes platessa</name>
    <name type="common">European plaice</name>
    <dbReference type="NCBI Taxonomy" id="8262"/>
    <lineage>
        <taxon>Eukaryota</taxon>
        <taxon>Metazoa</taxon>
        <taxon>Chordata</taxon>
        <taxon>Craniata</taxon>
        <taxon>Vertebrata</taxon>
        <taxon>Euteleostomi</taxon>
        <taxon>Actinopterygii</taxon>
        <taxon>Neopterygii</taxon>
        <taxon>Teleostei</taxon>
        <taxon>Neoteleostei</taxon>
        <taxon>Acanthomorphata</taxon>
        <taxon>Carangaria</taxon>
        <taxon>Pleuronectiformes</taxon>
        <taxon>Pleuronectoidei</taxon>
        <taxon>Pleuronectidae</taxon>
        <taxon>Pleuronectes</taxon>
    </lineage>
</organism>
<feature type="compositionally biased region" description="Basic and acidic residues" evidence="4">
    <location>
        <begin position="693"/>
        <end position="765"/>
    </location>
</feature>
<dbReference type="InterPro" id="IPR043197">
    <property type="entry name" value="Plakin"/>
</dbReference>
<dbReference type="Pfam" id="PF00681">
    <property type="entry name" value="Plectin"/>
    <property type="match status" value="4"/>
</dbReference>
<feature type="compositionally biased region" description="Basic residues" evidence="4">
    <location>
        <begin position="841"/>
        <end position="851"/>
    </location>
</feature>
<evidence type="ECO:0000313" key="5">
    <source>
        <dbReference type="EMBL" id="CAB1420217.1"/>
    </source>
</evidence>